<evidence type="ECO:0000256" key="5">
    <source>
        <dbReference type="ARBA" id="ARBA00022786"/>
    </source>
</evidence>
<keyword evidence="5" id="KW-0833">Ubl conjugation pathway</keyword>
<keyword evidence="4" id="KW-0645">Protease</keyword>
<dbReference type="InParanoid" id="A3GI14"/>
<dbReference type="KEGG" id="pic:PICST_53989"/>
<dbReference type="GeneID" id="4851913"/>
<dbReference type="InterPro" id="IPR001394">
    <property type="entry name" value="Peptidase_C19_UCH"/>
</dbReference>
<comment type="catalytic activity">
    <reaction evidence="1">
        <text>Thiol-dependent hydrolysis of ester, thioester, amide, peptide and isopeptide bonds formed by the C-terminal Gly of ubiquitin (a 76-residue protein attached to proteins as an intracellular targeting signal).</text>
        <dbReference type="EC" id="3.4.19.12"/>
    </reaction>
</comment>
<feature type="region of interest" description="Disordered" evidence="8">
    <location>
        <begin position="597"/>
        <end position="620"/>
    </location>
</feature>
<dbReference type="AlphaFoldDB" id="A3GI14"/>
<comment type="caution">
    <text evidence="10">The sequence shown here is derived from an EMBL/GenBank/DDBJ whole genome shotgun (WGS) entry which is preliminary data.</text>
</comment>
<protein>
    <recommendedName>
        <fullName evidence="3">ubiquitinyl hydrolase 1</fullName>
        <ecNumber evidence="3">3.4.19.12</ecNumber>
    </recommendedName>
</protein>
<name>A3GI14_PICST</name>
<evidence type="ECO:0000313" key="10">
    <source>
        <dbReference type="EMBL" id="EAZ63152.2"/>
    </source>
</evidence>
<dbReference type="PANTHER" id="PTHR24006">
    <property type="entry name" value="UBIQUITIN CARBOXYL-TERMINAL HYDROLASE"/>
    <property type="match status" value="1"/>
</dbReference>
<dbReference type="eggNOG" id="ENOG502QWTH">
    <property type="taxonomic scope" value="Eukaryota"/>
</dbReference>
<organism evidence="10 11">
    <name type="scientific">Scheffersomyces stipitis (strain ATCC 58785 / CBS 6054 / NBRC 10063 / NRRL Y-11545)</name>
    <name type="common">Yeast</name>
    <name type="synonym">Pichia stipitis</name>
    <dbReference type="NCBI Taxonomy" id="322104"/>
    <lineage>
        <taxon>Eukaryota</taxon>
        <taxon>Fungi</taxon>
        <taxon>Dikarya</taxon>
        <taxon>Ascomycota</taxon>
        <taxon>Saccharomycotina</taxon>
        <taxon>Pichiomycetes</taxon>
        <taxon>Debaryomycetaceae</taxon>
        <taxon>Scheffersomyces</taxon>
    </lineage>
</organism>
<dbReference type="InterPro" id="IPR050164">
    <property type="entry name" value="Peptidase_C19"/>
</dbReference>
<evidence type="ECO:0000256" key="8">
    <source>
        <dbReference type="SAM" id="MobiDB-lite"/>
    </source>
</evidence>
<dbReference type="OrthoDB" id="6287070at2759"/>
<dbReference type="Gene3D" id="3.90.70.10">
    <property type="entry name" value="Cysteine proteinases"/>
    <property type="match status" value="2"/>
</dbReference>
<dbReference type="GO" id="GO:0016579">
    <property type="term" value="P:protein deubiquitination"/>
    <property type="evidence" value="ECO:0007669"/>
    <property type="project" value="InterPro"/>
</dbReference>
<proteinExistence type="inferred from homology"/>
<accession>A3GI14</accession>
<keyword evidence="6" id="KW-0378">Hydrolase</keyword>
<gene>
    <name evidence="10" type="ORF">PICST_53989</name>
</gene>
<keyword evidence="11" id="KW-1185">Reference proteome</keyword>
<dbReference type="PROSITE" id="PS50235">
    <property type="entry name" value="USP_3"/>
    <property type="match status" value="1"/>
</dbReference>
<dbReference type="STRING" id="322104.A3GI14"/>
<dbReference type="Proteomes" id="UP000002258">
    <property type="component" value="Chromosome 1"/>
</dbReference>
<evidence type="ECO:0000313" key="11">
    <source>
        <dbReference type="Proteomes" id="UP000002258"/>
    </source>
</evidence>
<dbReference type="InterPro" id="IPR028889">
    <property type="entry name" value="USP"/>
</dbReference>
<comment type="similarity">
    <text evidence="2">Belongs to the peptidase C19 family.</text>
</comment>
<feature type="domain" description="USP" evidence="9">
    <location>
        <begin position="121"/>
        <end position="561"/>
    </location>
</feature>
<sequence>MSSFFKRHSPPNSSTVFDDIFWSWYLESYSLVRDPVGEPLPINPKKYSSISLAVITLQKYFDSLKLPVPSSKQTIALLKSPFTQGDIIKTFHLVRFFQLSREGLFLTNSYTDKLNGTILYKGAENWENVMCYLDALLFSMFAKLESFEPILFISNRAPNTLVSQLAALLRLYISMLRSGNLITTDITIRLCETLSKLGFKEAMSHKQQDSAALFEFLTETLSMPLLTFKIDIKHGGKFNKEDDEKISKERILFVSLPEEETPFPEKPPASKEEENDEGILLEECLEHYFNNSISVKRELERRATMESLKPAAGEVVFYDNAIPENQEVTTPTSEGNPVVRSNSKQNMDETISLQTSGSASRLHKSNPFRYASRTRSSTLSIWSMNDSETGGKSKEVNLPAWMFLRLLPFYTDDNDVTNSQNQSIAKNSKEFVNRRPILPICLKRYSFDATKSSASRSQKRIIIPPFIDLPQFVADDVDDETGNYRLILESAVCHRGHSIASGHFISVIRKNTDNISETEEEAQNSTWYLYDDMKKKSRIVEKTFREIFNKEWPYLLFYRLVTTDEIASSTNSSKANLAQQSSSNPFIAPAGSKNSYWSDDSDTPSGKVDSAHSSTSSIPIPDISPTDARFVDIRNKYYWYMIDKNKNYIKELPSIKTSSGRDASVSFNPQFRRNSQWSERSNVSSID</sequence>
<dbReference type="GO" id="GO:0006508">
    <property type="term" value="P:proteolysis"/>
    <property type="evidence" value="ECO:0007669"/>
    <property type="project" value="UniProtKB-KW"/>
</dbReference>
<dbReference type="EMBL" id="AAVQ01000002">
    <property type="protein sequence ID" value="EAZ63152.2"/>
    <property type="molecule type" value="Genomic_DNA"/>
</dbReference>
<dbReference type="GO" id="GO:0005634">
    <property type="term" value="C:nucleus"/>
    <property type="evidence" value="ECO:0007669"/>
    <property type="project" value="UniProtKB-SubCell"/>
</dbReference>
<evidence type="ECO:0000256" key="2">
    <source>
        <dbReference type="ARBA" id="ARBA00009085"/>
    </source>
</evidence>
<dbReference type="SUPFAM" id="SSF54001">
    <property type="entry name" value="Cysteine proteinases"/>
    <property type="match status" value="1"/>
</dbReference>
<dbReference type="EC" id="3.4.19.12" evidence="3"/>
<dbReference type="GO" id="GO:0005829">
    <property type="term" value="C:cytosol"/>
    <property type="evidence" value="ECO:0007669"/>
    <property type="project" value="TreeGrafter"/>
</dbReference>
<reference evidence="10 11" key="1">
    <citation type="journal article" date="2007" name="Nat. Biotechnol.">
        <title>Genome sequence of the lignocellulose-bioconverting and xylose-fermenting yeast Pichia stipitis.</title>
        <authorList>
            <person name="Jeffries T.W."/>
            <person name="Grigoriev I.V."/>
            <person name="Grimwood J."/>
            <person name="Laplaza J.M."/>
            <person name="Aerts A."/>
            <person name="Salamov A."/>
            <person name="Schmutz J."/>
            <person name="Lindquist E."/>
            <person name="Dehal P."/>
            <person name="Shapiro H."/>
            <person name="Jin Y.S."/>
            <person name="Passoth V."/>
            <person name="Richardson P.M."/>
        </authorList>
    </citation>
    <scope>NUCLEOTIDE SEQUENCE [LARGE SCALE GENOMIC DNA]</scope>
    <source>
        <strain evidence="11">ATCC 58785 / CBS 6054 / NBRC 10063 / NRRL Y-11545</strain>
    </source>
</reference>
<evidence type="ECO:0000256" key="1">
    <source>
        <dbReference type="ARBA" id="ARBA00000707"/>
    </source>
</evidence>
<dbReference type="GO" id="GO:0004843">
    <property type="term" value="F:cysteine-type deubiquitinase activity"/>
    <property type="evidence" value="ECO:0007669"/>
    <property type="project" value="UniProtKB-EC"/>
</dbReference>
<dbReference type="OMA" id="PQFRRNS"/>
<dbReference type="Pfam" id="PF00443">
    <property type="entry name" value="UCH"/>
    <property type="match status" value="1"/>
</dbReference>
<feature type="non-terminal residue" evidence="10">
    <location>
        <position position="687"/>
    </location>
</feature>
<evidence type="ECO:0000256" key="6">
    <source>
        <dbReference type="ARBA" id="ARBA00022801"/>
    </source>
</evidence>
<evidence type="ECO:0000256" key="3">
    <source>
        <dbReference type="ARBA" id="ARBA00012759"/>
    </source>
</evidence>
<keyword evidence="7" id="KW-0788">Thiol protease</keyword>
<dbReference type="HOGENOM" id="CLU_017969_0_0_1"/>
<dbReference type="PANTHER" id="PTHR24006:SF722">
    <property type="entry name" value="UBIQUITIN CARBOXYL-TERMINAL HYDROLASE 48"/>
    <property type="match status" value="1"/>
</dbReference>
<evidence type="ECO:0000256" key="7">
    <source>
        <dbReference type="ARBA" id="ARBA00022807"/>
    </source>
</evidence>
<evidence type="ECO:0000256" key="4">
    <source>
        <dbReference type="ARBA" id="ARBA00022670"/>
    </source>
</evidence>
<dbReference type="InterPro" id="IPR038765">
    <property type="entry name" value="Papain-like_cys_pep_sf"/>
</dbReference>
<dbReference type="RefSeq" id="XP_001387175.2">
    <property type="nucleotide sequence ID" value="XM_001387138.1"/>
</dbReference>
<evidence type="ECO:0000259" key="9">
    <source>
        <dbReference type="PROSITE" id="PS50235"/>
    </source>
</evidence>